<name>A0A517VA47_9PLAN</name>
<accession>A0A517VA47</accession>
<organism evidence="2 3">
    <name type="scientific">Gimesia algae</name>
    <dbReference type="NCBI Taxonomy" id="2527971"/>
    <lineage>
        <taxon>Bacteria</taxon>
        <taxon>Pseudomonadati</taxon>
        <taxon>Planctomycetota</taxon>
        <taxon>Planctomycetia</taxon>
        <taxon>Planctomycetales</taxon>
        <taxon>Planctomycetaceae</taxon>
        <taxon>Gimesia</taxon>
    </lineage>
</organism>
<feature type="region of interest" description="Disordered" evidence="1">
    <location>
        <begin position="57"/>
        <end position="77"/>
    </location>
</feature>
<gene>
    <name evidence="2" type="ORF">Pan161_15100</name>
</gene>
<keyword evidence="3" id="KW-1185">Reference proteome</keyword>
<sequence length="168" mass="18903">MTITELESLLQGTKWFERLCEPLANDSVVQIRSLEPWANIPTGDDRLEQIADQMDWLPSSRDQDDPVHGRSMEDRSEQLGMKTEYSRQSLDIYKKALASLRGFDGNSALQVGPHNFTEAACGAAVFAARRAAYEILLDDCGFWCSIMNLYHQGHWPCGILPDKTVVVL</sequence>
<evidence type="ECO:0000313" key="3">
    <source>
        <dbReference type="Proteomes" id="UP000316855"/>
    </source>
</evidence>
<protein>
    <submittedName>
        <fullName evidence="2">Uncharacterized protein</fullName>
    </submittedName>
</protein>
<reference evidence="2 3" key="1">
    <citation type="submission" date="2019-02" db="EMBL/GenBank/DDBJ databases">
        <title>Deep-cultivation of Planctomycetes and their phenomic and genomic characterization uncovers novel biology.</title>
        <authorList>
            <person name="Wiegand S."/>
            <person name="Jogler M."/>
            <person name="Boedeker C."/>
            <person name="Pinto D."/>
            <person name="Vollmers J."/>
            <person name="Rivas-Marin E."/>
            <person name="Kohn T."/>
            <person name="Peeters S.H."/>
            <person name="Heuer A."/>
            <person name="Rast P."/>
            <person name="Oberbeckmann S."/>
            <person name="Bunk B."/>
            <person name="Jeske O."/>
            <person name="Meyerdierks A."/>
            <person name="Storesund J.E."/>
            <person name="Kallscheuer N."/>
            <person name="Luecker S."/>
            <person name="Lage O.M."/>
            <person name="Pohl T."/>
            <person name="Merkel B.J."/>
            <person name="Hornburger P."/>
            <person name="Mueller R.-W."/>
            <person name="Bruemmer F."/>
            <person name="Labrenz M."/>
            <person name="Spormann A.M."/>
            <person name="Op den Camp H."/>
            <person name="Overmann J."/>
            <person name="Amann R."/>
            <person name="Jetten M.S.M."/>
            <person name="Mascher T."/>
            <person name="Medema M.H."/>
            <person name="Devos D.P."/>
            <person name="Kaster A.-K."/>
            <person name="Ovreas L."/>
            <person name="Rohde M."/>
            <person name="Galperin M.Y."/>
            <person name="Jogler C."/>
        </authorList>
    </citation>
    <scope>NUCLEOTIDE SEQUENCE [LARGE SCALE GENOMIC DNA]</scope>
    <source>
        <strain evidence="2 3">Pan161</strain>
    </source>
</reference>
<evidence type="ECO:0000313" key="2">
    <source>
        <dbReference type="EMBL" id="QDT89877.1"/>
    </source>
</evidence>
<feature type="compositionally biased region" description="Basic and acidic residues" evidence="1">
    <location>
        <begin position="61"/>
        <end position="77"/>
    </location>
</feature>
<evidence type="ECO:0000256" key="1">
    <source>
        <dbReference type="SAM" id="MobiDB-lite"/>
    </source>
</evidence>
<dbReference type="AlphaFoldDB" id="A0A517VA47"/>
<dbReference type="KEGG" id="gax:Pan161_15100"/>
<proteinExistence type="predicted"/>
<dbReference type="EMBL" id="CP036343">
    <property type="protein sequence ID" value="QDT89877.1"/>
    <property type="molecule type" value="Genomic_DNA"/>
</dbReference>
<dbReference type="Proteomes" id="UP000316855">
    <property type="component" value="Chromosome"/>
</dbReference>